<organism evidence="3 4">
    <name type="scientific">Sinobacterium norvegicum</name>
    <dbReference type="NCBI Taxonomy" id="1641715"/>
    <lineage>
        <taxon>Bacteria</taxon>
        <taxon>Pseudomonadati</taxon>
        <taxon>Pseudomonadota</taxon>
        <taxon>Gammaproteobacteria</taxon>
        <taxon>Cellvibrionales</taxon>
        <taxon>Spongiibacteraceae</taxon>
        <taxon>Sinobacterium</taxon>
    </lineage>
</organism>
<evidence type="ECO:0000313" key="3">
    <source>
        <dbReference type="EMBL" id="CAH0990832.1"/>
    </source>
</evidence>
<feature type="region of interest" description="Disordered" evidence="1">
    <location>
        <begin position="42"/>
        <end position="67"/>
    </location>
</feature>
<feature type="compositionally biased region" description="Polar residues" evidence="1">
    <location>
        <begin position="56"/>
        <end position="67"/>
    </location>
</feature>
<evidence type="ECO:0008006" key="5">
    <source>
        <dbReference type="Google" id="ProtNLM"/>
    </source>
</evidence>
<dbReference type="EMBL" id="CAKLPX010000001">
    <property type="protein sequence ID" value="CAH0990832.1"/>
    <property type="molecule type" value="Genomic_DNA"/>
</dbReference>
<name>A0ABN8EIY9_9GAMM</name>
<dbReference type="PANTHER" id="PTHR41532:SF1">
    <property type="entry name" value="FIXS PROTEIN"/>
    <property type="match status" value="1"/>
</dbReference>
<dbReference type="PANTHER" id="PTHR41532">
    <property type="entry name" value="FIXS PROTEIN"/>
    <property type="match status" value="1"/>
</dbReference>
<evidence type="ECO:0000256" key="1">
    <source>
        <dbReference type="SAM" id="MobiDB-lite"/>
    </source>
</evidence>
<keyword evidence="2" id="KW-0472">Membrane</keyword>
<dbReference type="NCBIfam" id="TIGR00847">
    <property type="entry name" value="ccoS"/>
    <property type="match status" value="1"/>
</dbReference>
<evidence type="ECO:0000313" key="4">
    <source>
        <dbReference type="Proteomes" id="UP000838100"/>
    </source>
</evidence>
<sequence>MESIYILIPVALGFAGVGTWAFFWAVDSDQYEDLDREGQRILFDDNKKDQKNPPKTSQQNDNDGTPQ</sequence>
<keyword evidence="2" id="KW-0812">Transmembrane</keyword>
<evidence type="ECO:0000256" key="2">
    <source>
        <dbReference type="SAM" id="Phobius"/>
    </source>
</evidence>
<reference evidence="3" key="1">
    <citation type="submission" date="2021-12" db="EMBL/GenBank/DDBJ databases">
        <authorList>
            <person name="Rodrigo-Torres L."/>
            <person name="Arahal R. D."/>
            <person name="Lucena T."/>
        </authorList>
    </citation>
    <scope>NUCLEOTIDE SEQUENCE</scope>
    <source>
        <strain evidence="3">CECT 8267</strain>
    </source>
</reference>
<feature type="transmembrane region" description="Helical" evidence="2">
    <location>
        <begin position="6"/>
        <end position="26"/>
    </location>
</feature>
<accession>A0ABN8EIY9</accession>
<comment type="caution">
    <text evidence="3">The sequence shown here is derived from an EMBL/GenBank/DDBJ whole genome shotgun (WGS) entry which is preliminary data.</text>
</comment>
<dbReference type="Proteomes" id="UP000838100">
    <property type="component" value="Unassembled WGS sequence"/>
</dbReference>
<proteinExistence type="predicted"/>
<keyword evidence="4" id="KW-1185">Reference proteome</keyword>
<protein>
    <recommendedName>
        <fullName evidence="5">Cbb3-type cytochrome oxidase assembly protein CcoS</fullName>
    </recommendedName>
</protein>
<feature type="compositionally biased region" description="Basic and acidic residues" evidence="1">
    <location>
        <begin position="42"/>
        <end position="52"/>
    </location>
</feature>
<gene>
    <name evidence="3" type="ORF">SIN8267_00932</name>
</gene>
<dbReference type="RefSeq" id="WP_237443501.1">
    <property type="nucleotide sequence ID" value="NZ_CAKLPX010000001.1"/>
</dbReference>
<dbReference type="Pfam" id="PF03597">
    <property type="entry name" value="FixS"/>
    <property type="match status" value="1"/>
</dbReference>
<keyword evidence="2" id="KW-1133">Transmembrane helix</keyword>
<dbReference type="InterPro" id="IPR004714">
    <property type="entry name" value="Cyt_oxidase_maturation_cbb3"/>
</dbReference>